<dbReference type="AlphaFoldDB" id="A0A5N5SRB3"/>
<keyword evidence="2" id="KW-0812">Transmembrane</keyword>
<dbReference type="InterPro" id="IPR052808">
    <property type="entry name" value="GPCR_Mth-like"/>
</dbReference>
<feature type="transmembrane region" description="Helical" evidence="2">
    <location>
        <begin position="584"/>
        <end position="605"/>
    </location>
</feature>
<reference evidence="3 4" key="1">
    <citation type="journal article" date="2019" name="PLoS Biol.">
        <title>Sex chromosomes control vertical transmission of feminizing Wolbachia symbionts in an isopod.</title>
        <authorList>
            <person name="Becking T."/>
            <person name="Chebbi M.A."/>
            <person name="Giraud I."/>
            <person name="Moumen B."/>
            <person name="Laverre T."/>
            <person name="Caubet Y."/>
            <person name="Peccoud J."/>
            <person name="Gilbert C."/>
            <person name="Cordaux R."/>
        </authorList>
    </citation>
    <scope>NUCLEOTIDE SEQUENCE [LARGE SCALE GENOMIC DNA]</scope>
    <source>
        <strain evidence="3">ANa2</strain>
        <tissue evidence="3">Whole body excluding digestive tract and cuticle</tissue>
    </source>
</reference>
<evidence type="ECO:0000256" key="1">
    <source>
        <dbReference type="SAM" id="MobiDB-lite"/>
    </source>
</evidence>
<dbReference type="PANTHER" id="PTHR46953:SF1">
    <property type="entry name" value="G-PROTEIN COUPLED RECEPTOR MTH-LIKE 1-RELATED"/>
    <property type="match status" value="1"/>
</dbReference>
<organism evidence="3 4">
    <name type="scientific">Armadillidium nasatum</name>
    <dbReference type="NCBI Taxonomy" id="96803"/>
    <lineage>
        <taxon>Eukaryota</taxon>
        <taxon>Metazoa</taxon>
        <taxon>Ecdysozoa</taxon>
        <taxon>Arthropoda</taxon>
        <taxon>Crustacea</taxon>
        <taxon>Multicrustacea</taxon>
        <taxon>Malacostraca</taxon>
        <taxon>Eumalacostraca</taxon>
        <taxon>Peracarida</taxon>
        <taxon>Isopoda</taxon>
        <taxon>Oniscidea</taxon>
        <taxon>Crinocheta</taxon>
        <taxon>Armadillidiidae</taxon>
        <taxon>Armadillidium</taxon>
    </lineage>
</organism>
<keyword evidence="4" id="KW-1185">Reference proteome</keyword>
<keyword evidence="2" id="KW-1133">Transmembrane helix</keyword>
<feature type="transmembrane region" description="Helical" evidence="2">
    <location>
        <begin position="425"/>
        <end position="444"/>
    </location>
</feature>
<proteinExistence type="predicted"/>
<dbReference type="Gene3D" id="1.20.1070.10">
    <property type="entry name" value="Rhodopsin 7-helix transmembrane proteins"/>
    <property type="match status" value="1"/>
</dbReference>
<comment type="caution">
    <text evidence="3">The sequence shown here is derived from an EMBL/GenBank/DDBJ whole genome shotgun (WGS) entry which is preliminary data.</text>
</comment>
<feature type="region of interest" description="Disordered" evidence="1">
    <location>
        <begin position="518"/>
        <end position="538"/>
    </location>
</feature>
<feature type="transmembrane region" description="Helical" evidence="2">
    <location>
        <begin position="551"/>
        <end position="572"/>
    </location>
</feature>
<name>A0A5N5SRB3_9CRUS</name>
<accession>A0A5N5SRB3</accession>
<feature type="transmembrane region" description="Helical" evidence="2">
    <location>
        <begin position="382"/>
        <end position="404"/>
    </location>
</feature>
<feature type="transmembrane region" description="Helical" evidence="2">
    <location>
        <begin position="464"/>
        <end position="484"/>
    </location>
</feature>
<evidence type="ECO:0000313" key="4">
    <source>
        <dbReference type="Proteomes" id="UP000326759"/>
    </source>
</evidence>
<evidence type="ECO:0000313" key="3">
    <source>
        <dbReference type="EMBL" id="KAB7496547.1"/>
    </source>
</evidence>
<keyword evidence="2" id="KW-0472">Membrane</keyword>
<protein>
    <submittedName>
        <fullName evidence="3">Uncharacterized protein</fullName>
    </submittedName>
</protein>
<evidence type="ECO:0000256" key="2">
    <source>
        <dbReference type="SAM" id="Phobius"/>
    </source>
</evidence>
<gene>
    <name evidence="3" type="ORF">Anas_13390</name>
</gene>
<dbReference type="PANTHER" id="PTHR46953">
    <property type="entry name" value="G-PROTEIN COUPLED RECEPTOR MTH-LIKE 1-RELATED"/>
    <property type="match status" value="1"/>
</dbReference>
<dbReference type="EMBL" id="SEYY01021259">
    <property type="protein sequence ID" value="KAB7496547.1"/>
    <property type="molecule type" value="Genomic_DNA"/>
</dbReference>
<sequence>MVPFDLSIEILFNGSVYDYTSELLFDRSYYCLEMVGPTVESSALVLAYCLGPQKFFDDGSQLSYKELSCNETFVKIGINEAYFNEDHLCISKSHLCYNSNEFCVDNMLKEGENELVTAAFICPYNFINKCCPDGQSLYEHGCMETHNNSLSLIHILKTSRYKIKSISSLGTHCTPVTLEDNTKSDIKWIIDIKGFVIVKTPNQTITTRNFCIDDFTSEHEVFPVIKVCSEEVKVYHEVSSIKDYPDNVLGKCCPRNMYYNSNIKTGKNAQCLERSDDRLNYMEDELLKDFNISSLVFLNFPDCSVKEYYHKYDLFSSYYDYGKITKNRNLEIISKDNNCIRKITEVDRSKFCVDFVPYDERYYKPVAIVCVASRTFHSERNAIVVSLVGISCAALISAFFSIIFMRVRRGMVTVKKINTLAGRILTSYVLSQLVGYLALGIATLADFEEETVKCFVLDALAQLLYFYLPISITVFINAFLLIYAKILRKNKLKKLEKDPNRVRRHENLQQVHSIKSIRSKLKGESSKKPASNHSGLRTHHNRNTWVESLKLVFWSGTTWLMEIIGTLVTMYGGRSQGEWYNYLWYLPVGFNCLRGLGIFVIISFNDENKTLVLRKAKTLRIRFFTTLGKFVPSLTPEKEV</sequence>
<dbReference type="Proteomes" id="UP000326759">
    <property type="component" value="Unassembled WGS sequence"/>
</dbReference>